<protein>
    <submittedName>
        <fullName evidence="2">Uncharacterized protein</fullName>
    </submittedName>
</protein>
<dbReference type="Proteomes" id="UP001292094">
    <property type="component" value="Unassembled WGS sequence"/>
</dbReference>
<name>A0AAE1NDH8_9EUCA</name>
<gene>
    <name evidence="2" type="ORF">Pmani_039035</name>
</gene>
<keyword evidence="3" id="KW-1185">Reference proteome</keyword>
<dbReference type="EMBL" id="JAWZYT010006593">
    <property type="protein sequence ID" value="KAK4287908.1"/>
    <property type="molecule type" value="Genomic_DNA"/>
</dbReference>
<proteinExistence type="predicted"/>
<sequence>MSANVHLSLCTSVLFHTRSSSPVTLYTCLSPHPFVLTCHPQHLSFSTPVRPYLSPSTPVVLHTRSSSPVTLNTCPTSAVPLLLSISEEIRSKLVSTPLDNDSEVDVCRHQPAEPPQRRKGKKMARNFIMSGIMNLGEVPYLYKITSDTHQDSPLMDETAGGQEEGKDERGGGSTTPSSVSGAITLPGTNNPGHLYYPSLAINLSSPAVGGQAQIIYTGEGKISTDKAVDNLTPPELCYHAAKSVWVLHGLSYHAVLTAQVSRGLGNEQESLGVGECLQKKGLERIGLGQRRDVRTKAEVVDARIEAAIRLKEKETRMRENLTRNRGSGGKKCKRKGIETQEQEEENTKKEEF</sequence>
<organism evidence="2 3">
    <name type="scientific">Petrolisthes manimaculis</name>
    <dbReference type="NCBI Taxonomy" id="1843537"/>
    <lineage>
        <taxon>Eukaryota</taxon>
        <taxon>Metazoa</taxon>
        <taxon>Ecdysozoa</taxon>
        <taxon>Arthropoda</taxon>
        <taxon>Crustacea</taxon>
        <taxon>Multicrustacea</taxon>
        <taxon>Malacostraca</taxon>
        <taxon>Eumalacostraca</taxon>
        <taxon>Eucarida</taxon>
        <taxon>Decapoda</taxon>
        <taxon>Pleocyemata</taxon>
        <taxon>Anomura</taxon>
        <taxon>Galatheoidea</taxon>
        <taxon>Porcellanidae</taxon>
        <taxon>Petrolisthes</taxon>
    </lineage>
</organism>
<feature type="region of interest" description="Disordered" evidence="1">
    <location>
        <begin position="315"/>
        <end position="352"/>
    </location>
</feature>
<feature type="region of interest" description="Disordered" evidence="1">
    <location>
        <begin position="150"/>
        <end position="186"/>
    </location>
</feature>
<accession>A0AAE1NDH8</accession>
<evidence type="ECO:0000313" key="3">
    <source>
        <dbReference type="Proteomes" id="UP001292094"/>
    </source>
</evidence>
<dbReference type="AlphaFoldDB" id="A0AAE1NDH8"/>
<evidence type="ECO:0000313" key="2">
    <source>
        <dbReference type="EMBL" id="KAK4287908.1"/>
    </source>
</evidence>
<reference evidence="2" key="1">
    <citation type="submission" date="2023-11" db="EMBL/GenBank/DDBJ databases">
        <title>Genome assemblies of two species of porcelain crab, Petrolisthes cinctipes and Petrolisthes manimaculis (Anomura: Porcellanidae).</title>
        <authorList>
            <person name="Angst P."/>
        </authorList>
    </citation>
    <scope>NUCLEOTIDE SEQUENCE</scope>
    <source>
        <strain evidence="2">PB745_02</strain>
        <tissue evidence="2">Gill</tissue>
    </source>
</reference>
<evidence type="ECO:0000256" key="1">
    <source>
        <dbReference type="SAM" id="MobiDB-lite"/>
    </source>
</evidence>
<comment type="caution">
    <text evidence="2">The sequence shown here is derived from an EMBL/GenBank/DDBJ whole genome shotgun (WGS) entry which is preliminary data.</text>
</comment>